<dbReference type="PANTHER" id="PTHR12452">
    <property type="entry name" value="42-9-9 PROTEIN-RELATED"/>
    <property type="match status" value="1"/>
</dbReference>
<accession>A0A183T849</accession>
<dbReference type="Proteomes" id="UP000275846">
    <property type="component" value="Unassembled WGS sequence"/>
</dbReference>
<dbReference type="EMBL" id="UYSU01037431">
    <property type="protein sequence ID" value="VDL99032.1"/>
    <property type="molecule type" value="Genomic_DNA"/>
</dbReference>
<protein>
    <recommendedName>
        <fullName evidence="2">Thioredoxin domain-containing protein 17</fullName>
    </recommendedName>
</protein>
<dbReference type="SUPFAM" id="SSF52833">
    <property type="entry name" value="Thioredoxin-like"/>
    <property type="match status" value="1"/>
</dbReference>
<dbReference type="GO" id="GO:0005829">
    <property type="term" value="C:cytosol"/>
    <property type="evidence" value="ECO:0007669"/>
    <property type="project" value="TreeGrafter"/>
</dbReference>
<name>A0A183T849_SCHSO</name>
<dbReference type="AlphaFoldDB" id="A0A183T849"/>
<feature type="domain" description="Thioredoxin" evidence="3">
    <location>
        <begin position="77"/>
        <end position="153"/>
    </location>
</feature>
<dbReference type="WBParaSite" id="SSLN_0001312701-mRNA-1">
    <property type="protein sequence ID" value="SSLN_0001312701-mRNA-1"/>
    <property type="gene ID" value="SSLN_0001312701"/>
</dbReference>
<gene>
    <name evidence="4" type="ORF">SSLN_LOCUS12647</name>
</gene>
<reference evidence="6" key="1">
    <citation type="submission" date="2016-06" db="UniProtKB">
        <authorList>
            <consortium name="WormBaseParasite"/>
        </authorList>
    </citation>
    <scope>IDENTIFICATION</scope>
</reference>
<dbReference type="PANTHER" id="PTHR12452:SF0">
    <property type="entry name" value="THIOREDOXIN DOMAIN-CONTAINING PROTEIN 17"/>
    <property type="match status" value="1"/>
</dbReference>
<proteinExistence type="inferred from homology"/>
<dbReference type="InterPro" id="IPR045108">
    <property type="entry name" value="TXNDC17-like"/>
</dbReference>
<evidence type="ECO:0000259" key="3">
    <source>
        <dbReference type="Pfam" id="PF06110"/>
    </source>
</evidence>
<evidence type="ECO:0000313" key="6">
    <source>
        <dbReference type="WBParaSite" id="SSLN_0001312701-mRNA-1"/>
    </source>
</evidence>
<dbReference type="InterPro" id="IPR036249">
    <property type="entry name" value="Thioredoxin-like_sf"/>
</dbReference>
<evidence type="ECO:0000256" key="1">
    <source>
        <dbReference type="ARBA" id="ARBA00008987"/>
    </source>
</evidence>
<sequence length="156" mass="17800">MAYLHVKELLESLAEHAAKRRFVYFIASPDETGQSWCPDCRRGMIFTYFFLPFPPLGLVALASLKAFSHLSTRPGPNCLKMQCGLTCTLVTSQRKPLLSVVIILSHFRWKDPQNEFRICPELTVTRVPTLLEFGTGHRLIENQITLSSILDMFKQN</sequence>
<dbReference type="STRING" id="70667.A0A183T849"/>
<comment type="similarity">
    <text evidence="1">Belongs to the thioredoxin family.</text>
</comment>
<dbReference type="Pfam" id="PF06110">
    <property type="entry name" value="TXD17-like_Trx"/>
    <property type="match status" value="2"/>
</dbReference>
<dbReference type="OrthoDB" id="78947at2759"/>
<reference evidence="4 5" key="2">
    <citation type="submission" date="2018-11" db="EMBL/GenBank/DDBJ databases">
        <authorList>
            <consortium name="Pathogen Informatics"/>
        </authorList>
    </citation>
    <scope>NUCLEOTIDE SEQUENCE [LARGE SCALE GENOMIC DNA]</scope>
    <source>
        <strain evidence="4 5">NST_G2</strain>
    </source>
</reference>
<feature type="domain" description="Thioredoxin" evidence="3">
    <location>
        <begin position="11"/>
        <end position="41"/>
    </location>
</feature>
<evidence type="ECO:0000313" key="4">
    <source>
        <dbReference type="EMBL" id="VDL99032.1"/>
    </source>
</evidence>
<keyword evidence="5" id="KW-1185">Reference proteome</keyword>
<dbReference type="InterPro" id="IPR010357">
    <property type="entry name" value="TXNDC17_dom"/>
</dbReference>
<organism evidence="6">
    <name type="scientific">Schistocephalus solidus</name>
    <name type="common">Tapeworm</name>
    <dbReference type="NCBI Taxonomy" id="70667"/>
    <lineage>
        <taxon>Eukaryota</taxon>
        <taxon>Metazoa</taxon>
        <taxon>Spiralia</taxon>
        <taxon>Lophotrochozoa</taxon>
        <taxon>Platyhelminthes</taxon>
        <taxon>Cestoda</taxon>
        <taxon>Eucestoda</taxon>
        <taxon>Diphyllobothriidea</taxon>
        <taxon>Diphyllobothriidae</taxon>
        <taxon>Schistocephalus</taxon>
    </lineage>
</organism>
<evidence type="ECO:0000256" key="2">
    <source>
        <dbReference type="ARBA" id="ARBA00016949"/>
    </source>
</evidence>
<evidence type="ECO:0000313" key="5">
    <source>
        <dbReference type="Proteomes" id="UP000275846"/>
    </source>
</evidence>
<dbReference type="Gene3D" id="3.40.30.10">
    <property type="entry name" value="Glutaredoxin"/>
    <property type="match status" value="1"/>
</dbReference>
<dbReference type="GO" id="GO:0047134">
    <property type="term" value="F:protein-disulfide reductase [NAD(P)H] activity"/>
    <property type="evidence" value="ECO:0007669"/>
    <property type="project" value="InterPro"/>
</dbReference>